<evidence type="ECO:0000313" key="1">
    <source>
        <dbReference type="EMBL" id="KAK1357029.1"/>
    </source>
</evidence>
<evidence type="ECO:0008006" key="3">
    <source>
        <dbReference type="Google" id="ProtNLM"/>
    </source>
</evidence>
<reference evidence="1" key="2">
    <citation type="submission" date="2023-05" db="EMBL/GenBank/DDBJ databases">
        <authorList>
            <person name="Schelkunov M.I."/>
        </authorList>
    </citation>
    <scope>NUCLEOTIDE SEQUENCE</scope>
    <source>
        <strain evidence="1">Hsosn_3</strain>
        <tissue evidence="1">Leaf</tissue>
    </source>
</reference>
<accession>A0AAD8GZH0</accession>
<organism evidence="1 2">
    <name type="scientific">Heracleum sosnowskyi</name>
    <dbReference type="NCBI Taxonomy" id="360622"/>
    <lineage>
        <taxon>Eukaryota</taxon>
        <taxon>Viridiplantae</taxon>
        <taxon>Streptophyta</taxon>
        <taxon>Embryophyta</taxon>
        <taxon>Tracheophyta</taxon>
        <taxon>Spermatophyta</taxon>
        <taxon>Magnoliopsida</taxon>
        <taxon>eudicotyledons</taxon>
        <taxon>Gunneridae</taxon>
        <taxon>Pentapetalae</taxon>
        <taxon>asterids</taxon>
        <taxon>campanulids</taxon>
        <taxon>Apiales</taxon>
        <taxon>Apiaceae</taxon>
        <taxon>Apioideae</taxon>
        <taxon>apioid superclade</taxon>
        <taxon>Tordylieae</taxon>
        <taxon>Tordyliinae</taxon>
        <taxon>Heracleum</taxon>
    </lineage>
</organism>
<name>A0AAD8GZH0_9APIA</name>
<evidence type="ECO:0000313" key="2">
    <source>
        <dbReference type="Proteomes" id="UP001237642"/>
    </source>
</evidence>
<dbReference type="Proteomes" id="UP001237642">
    <property type="component" value="Unassembled WGS sequence"/>
</dbReference>
<reference evidence="1" key="1">
    <citation type="submission" date="2023-02" db="EMBL/GenBank/DDBJ databases">
        <title>Genome of toxic invasive species Heracleum sosnowskyi carries increased number of genes despite the absence of recent whole-genome duplications.</title>
        <authorList>
            <person name="Schelkunov M."/>
            <person name="Shtratnikova V."/>
            <person name="Makarenko M."/>
            <person name="Klepikova A."/>
            <person name="Omelchenko D."/>
            <person name="Novikova G."/>
            <person name="Obukhova E."/>
            <person name="Bogdanov V."/>
            <person name="Penin A."/>
            <person name="Logacheva M."/>
        </authorList>
    </citation>
    <scope>NUCLEOTIDE SEQUENCE</scope>
    <source>
        <strain evidence="1">Hsosn_3</strain>
        <tissue evidence="1">Leaf</tissue>
    </source>
</reference>
<comment type="caution">
    <text evidence="1">The sequence shown here is derived from an EMBL/GenBank/DDBJ whole genome shotgun (WGS) entry which is preliminary data.</text>
</comment>
<protein>
    <recommendedName>
        <fullName evidence="3">RNase H type-1 domain-containing protein</fullName>
    </recommendedName>
</protein>
<sequence>MDAICSICGETDESITHCVFGCVAATAIWKHNDLVFKFVSAATAITLSSWQCPPVGYVKINTDAHVPFGSNVGLGVVIRNEMGKLLVAVKRCDAISPGIAGLISSSLWFTSGKKALLF</sequence>
<dbReference type="EMBL" id="JAUIZM010000011">
    <property type="protein sequence ID" value="KAK1357029.1"/>
    <property type="molecule type" value="Genomic_DNA"/>
</dbReference>
<gene>
    <name evidence="1" type="ORF">POM88_050285</name>
</gene>
<dbReference type="AlphaFoldDB" id="A0AAD8GZH0"/>
<keyword evidence="2" id="KW-1185">Reference proteome</keyword>
<proteinExistence type="predicted"/>